<evidence type="ECO:0000313" key="2">
    <source>
        <dbReference type="Proteomes" id="UP000002640"/>
    </source>
</evidence>
<dbReference type="RefSeq" id="XP_009525504.1">
    <property type="nucleotide sequence ID" value="XM_009527209.1"/>
</dbReference>
<protein>
    <submittedName>
        <fullName evidence="1">Uncharacterized protein</fullName>
    </submittedName>
</protein>
<evidence type="ECO:0000313" key="1">
    <source>
        <dbReference type="EMBL" id="EGZ16446.1"/>
    </source>
</evidence>
<organism evidence="1 2">
    <name type="scientific">Phytophthora sojae (strain P6497)</name>
    <name type="common">Soybean stem and root rot agent</name>
    <name type="synonym">Phytophthora megasperma f. sp. glycines</name>
    <dbReference type="NCBI Taxonomy" id="1094619"/>
    <lineage>
        <taxon>Eukaryota</taxon>
        <taxon>Sar</taxon>
        <taxon>Stramenopiles</taxon>
        <taxon>Oomycota</taxon>
        <taxon>Peronosporomycetes</taxon>
        <taxon>Peronosporales</taxon>
        <taxon>Peronosporaceae</taxon>
        <taxon>Phytophthora</taxon>
    </lineage>
</organism>
<dbReference type="AlphaFoldDB" id="G4ZD38"/>
<accession>G4ZD38</accession>
<dbReference type="KEGG" id="psoj:PHYSODRAFT_502384"/>
<sequence>VDLLPLVQANLNQTPVPSLADFSPIEVFTGLECPYPLKSIAKSTQTRRNKRSQRNATSVNFHIGGFVLPWSTN</sequence>
<proteinExistence type="predicted"/>
<dbReference type="GeneID" id="20658095"/>
<keyword evidence="2" id="KW-1185">Reference proteome</keyword>
<dbReference type="InParanoid" id="G4ZD38"/>
<dbReference type="Proteomes" id="UP000002640">
    <property type="component" value="Unassembled WGS sequence"/>
</dbReference>
<dbReference type="EMBL" id="JH159154">
    <property type="protein sequence ID" value="EGZ16446.1"/>
    <property type="molecule type" value="Genomic_DNA"/>
</dbReference>
<reference evidence="1 2" key="1">
    <citation type="journal article" date="2006" name="Science">
        <title>Phytophthora genome sequences uncover evolutionary origins and mechanisms of pathogenesis.</title>
        <authorList>
            <person name="Tyler B.M."/>
            <person name="Tripathy S."/>
            <person name="Zhang X."/>
            <person name="Dehal P."/>
            <person name="Jiang R.H."/>
            <person name="Aerts A."/>
            <person name="Arredondo F.D."/>
            <person name="Baxter L."/>
            <person name="Bensasson D."/>
            <person name="Beynon J.L."/>
            <person name="Chapman J."/>
            <person name="Damasceno C.M."/>
            <person name="Dorrance A.E."/>
            <person name="Dou D."/>
            <person name="Dickerman A.W."/>
            <person name="Dubchak I.L."/>
            <person name="Garbelotto M."/>
            <person name="Gijzen M."/>
            <person name="Gordon S.G."/>
            <person name="Govers F."/>
            <person name="Grunwald N.J."/>
            <person name="Huang W."/>
            <person name="Ivors K.L."/>
            <person name="Jones R.W."/>
            <person name="Kamoun S."/>
            <person name="Krampis K."/>
            <person name="Lamour K.H."/>
            <person name="Lee M.K."/>
            <person name="McDonald W.H."/>
            <person name="Medina M."/>
            <person name="Meijer H.J."/>
            <person name="Nordberg E.K."/>
            <person name="Maclean D.J."/>
            <person name="Ospina-Giraldo M.D."/>
            <person name="Morris P.F."/>
            <person name="Phuntumart V."/>
            <person name="Putnam N.H."/>
            <person name="Rash S."/>
            <person name="Rose J.K."/>
            <person name="Sakihama Y."/>
            <person name="Salamov A.A."/>
            <person name="Savidor A."/>
            <person name="Scheuring C.F."/>
            <person name="Smith B.M."/>
            <person name="Sobral B.W."/>
            <person name="Terry A."/>
            <person name="Torto-Alalibo T.A."/>
            <person name="Win J."/>
            <person name="Xu Z."/>
            <person name="Zhang H."/>
            <person name="Grigoriev I.V."/>
            <person name="Rokhsar D.S."/>
            <person name="Boore J.L."/>
        </authorList>
    </citation>
    <scope>NUCLEOTIDE SEQUENCE [LARGE SCALE GENOMIC DNA]</scope>
    <source>
        <strain evidence="1 2">P6497</strain>
    </source>
</reference>
<name>G4ZD38_PHYSP</name>
<gene>
    <name evidence="1" type="ORF">PHYSODRAFT_502384</name>
</gene>
<feature type="non-terminal residue" evidence="1">
    <location>
        <position position="1"/>
    </location>
</feature>